<feature type="compositionally biased region" description="Polar residues" evidence="1">
    <location>
        <begin position="434"/>
        <end position="453"/>
    </location>
</feature>
<feature type="compositionally biased region" description="Polar residues" evidence="1">
    <location>
        <begin position="215"/>
        <end position="235"/>
    </location>
</feature>
<keyword evidence="2" id="KW-0472">Membrane</keyword>
<feature type="region of interest" description="Disordered" evidence="1">
    <location>
        <begin position="556"/>
        <end position="582"/>
    </location>
</feature>
<keyword evidence="2" id="KW-1133">Transmembrane helix</keyword>
<keyword evidence="2" id="KW-0812">Transmembrane</keyword>
<dbReference type="EMBL" id="KZ293717">
    <property type="protein sequence ID" value="PBK82460.1"/>
    <property type="molecule type" value="Genomic_DNA"/>
</dbReference>
<proteinExistence type="predicted"/>
<evidence type="ECO:0000256" key="1">
    <source>
        <dbReference type="SAM" id="MobiDB-lite"/>
    </source>
</evidence>
<feature type="region of interest" description="Disordered" evidence="1">
    <location>
        <begin position="475"/>
        <end position="542"/>
    </location>
</feature>
<feature type="region of interest" description="Disordered" evidence="1">
    <location>
        <begin position="50"/>
        <end position="462"/>
    </location>
</feature>
<feature type="compositionally biased region" description="Polar residues" evidence="1">
    <location>
        <begin position="384"/>
        <end position="398"/>
    </location>
</feature>
<evidence type="ECO:0000256" key="2">
    <source>
        <dbReference type="SAM" id="Phobius"/>
    </source>
</evidence>
<dbReference type="Proteomes" id="UP000217790">
    <property type="component" value="Unassembled WGS sequence"/>
</dbReference>
<feature type="compositionally biased region" description="Polar residues" evidence="1">
    <location>
        <begin position="161"/>
        <end position="171"/>
    </location>
</feature>
<evidence type="ECO:0000313" key="3">
    <source>
        <dbReference type="EMBL" id="PBK82460.1"/>
    </source>
</evidence>
<evidence type="ECO:0000313" key="4">
    <source>
        <dbReference type="Proteomes" id="UP000217790"/>
    </source>
</evidence>
<feature type="compositionally biased region" description="Low complexity" evidence="1">
    <location>
        <begin position="236"/>
        <end position="247"/>
    </location>
</feature>
<feature type="compositionally biased region" description="Polar residues" evidence="1">
    <location>
        <begin position="128"/>
        <end position="139"/>
    </location>
</feature>
<dbReference type="OMA" id="SERYSPN"/>
<feature type="compositionally biased region" description="Low complexity" evidence="1">
    <location>
        <begin position="339"/>
        <end position="358"/>
    </location>
</feature>
<sequence>MPAIGATNTLNTRRLVVVILAAFFSAAGILFLIALCFIAYDTARIEEAKEEASTKSSTCIPSSFDNADYPVHEPDSTTDPDPRRRGTIRQPRCPSHRTAPRRLLGAPTTLPEEPRSPPPSLPHSSPSYTHENSEPSSPDSAFYHPSQDSKDMSEPNPDQDWATQALQNQNRPPTPPETHVGPTTGHNPFRRSTRGTYGLRTSPTLGGGSERYSPNYYNSRTPPSFGISTPCSNYQTPPWSSTLLPPTRSGIRVSFPGRVQDQGNAIASPSPRRPDRAMVPSYFPSAPGRRRIPTPTPTPLSPEPLSDDDEFRTPHPSLIHSPTHIPTEQTTIPSTHGDPTTSGPSSRRSTETSSAPTEVQHGRSDGETSSGGSSGPTLRIPESAWTSTSPPRVATQSWESRRIPDWQPGSTPIATNNSTRRMPGRGFSEHDQGLPTNRQSSKPTSAPWHTSMRTGPEDGDFRMDEETFGEALRDAAWDWTVGPMPDSPPQRNRRRQDQYHGKGRSVLLAGAGEDDERMGEGSGQPPPPPPGPQNPEELVQHYAAALLQIAQLRDSENNLREQLTDAQNVNRGRPPGRQLDPD</sequence>
<feature type="compositionally biased region" description="Basic and acidic residues" evidence="1">
    <location>
        <begin position="70"/>
        <end position="84"/>
    </location>
</feature>
<keyword evidence="4" id="KW-1185">Reference proteome</keyword>
<dbReference type="InParanoid" id="A0A2H3CKQ2"/>
<feature type="compositionally biased region" description="Pro residues" evidence="1">
    <location>
        <begin position="524"/>
        <end position="533"/>
    </location>
</feature>
<name>A0A2H3CKQ2_ARMGA</name>
<feature type="transmembrane region" description="Helical" evidence="2">
    <location>
        <begin position="15"/>
        <end position="40"/>
    </location>
</feature>
<evidence type="ECO:0008006" key="5">
    <source>
        <dbReference type="Google" id="ProtNLM"/>
    </source>
</evidence>
<dbReference type="AlphaFoldDB" id="A0A2H3CKQ2"/>
<feature type="compositionally biased region" description="Polar residues" evidence="1">
    <location>
        <begin position="408"/>
        <end position="420"/>
    </location>
</feature>
<feature type="compositionally biased region" description="Polar residues" evidence="1">
    <location>
        <begin position="324"/>
        <end position="338"/>
    </location>
</feature>
<organism evidence="3 4">
    <name type="scientific">Armillaria gallica</name>
    <name type="common">Bulbous honey fungus</name>
    <name type="synonym">Armillaria bulbosa</name>
    <dbReference type="NCBI Taxonomy" id="47427"/>
    <lineage>
        <taxon>Eukaryota</taxon>
        <taxon>Fungi</taxon>
        <taxon>Dikarya</taxon>
        <taxon>Basidiomycota</taxon>
        <taxon>Agaricomycotina</taxon>
        <taxon>Agaricomycetes</taxon>
        <taxon>Agaricomycetidae</taxon>
        <taxon>Agaricales</taxon>
        <taxon>Marasmiineae</taxon>
        <taxon>Physalacriaceae</taxon>
        <taxon>Armillaria</taxon>
    </lineage>
</organism>
<gene>
    <name evidence="3" type="ORF">ARMGADRAFT_1090343</name>
</gene>
<accession>A0A2H3CKQ2</accession>
<reference evidence="4" key="1">
    <citation type="journal article" date="2017" name="Nat. Ecol. Evol.">
        <title>Genome expansion and lineage-specific genetic innovations in the forest pathogenic fungi Armillaria.</title>
        <authorList>
            <person name="Sipos G."/>
            <person name="Prasanna A.N."/>
            <person name="Walter M.C."/>
            <person name="O'Connor E."/>
            <person name="Balint B."/>
            <person name="Krizsan K."/>
            <person name="Kiss B."/>
            <person name="Hess J."/>
            <person name="Varga T."/>
            <person name="Slot J."/>
            <person name="Riley R."/>
            <person name="Boka B."/>
            <person name="Rigling D."/>
            <person name="Barry K."/>
            <person name="Lee J."/>
            <person name="Mihaltcheva S."/>
            <person name="LaButti K."/>
            <person name="Lipzen A."/>
            <person name="Waldron R."/>
            <person name="Moloney N.M."/>
            <person name="Sperisen C."/>
            <person name="Kredics L."/>
            <person name="Vagvoelgyi C."/>
            <person name="Patrignani A."/>
            <person name="Fitzpatrick D."/>
            <person name="Nagy I."/>
            <person name="Doyle S."/>
            <person name="Anderson J.B."/>
            <person name="Grigoriev I.V."/>
            <person name="Gueldener U."/>
            <person name="Muensterkoetter M."/>
            <person name="Nagy L.G."/>
        </authorList>
    </citation>
    <scope>NUCLEOTIDE SEQUENCE [LARGE SCALE GENOMIC DNA]</scope>
    <source>
        <strain evidence="4">Ar21-2</strain>
    </source>
</reference>
<protein>
    <recommendedName>
        <fullName evidence="5">Transmembrane protein</fullName>
    </recommendedName>
</protein>